<feature type="transmembrane region" description="Helical" evidence="1">
    <location>
        <begin position="658"/>
        <end position="678"/>
    </location>
</feature>
<gene>
    <name evidence="2" type="ORF">ACHHYP_02813</name>
</gene>
<proteinExistence type="predicted"/>
<organism evidence="2 3">
    <name type="scientific">Achlya hypogyna</name>
    <name type="common">Oomycete</name>
    <name type="synonym">Protoachlya hypogyna</name>
    <dbReference type="NCBI Taxonomy" id="1202772"/>
    <lineage>
        <taxon>Eukaryota</taxon>
        <taxon>Sar</taxon>
        <taxon>Stramenopiles</taxon>
        <taxon>Oomycota</taxon>
        <taxon>Saprolegniomycetes</taxon>
        <taxon>Saprolegniales</taxon>
        <taxon>Achlyaceae</taxon>
        <taxon>Achlya</taxon>
    </lineage>
</organism>
<feature type="transmembrane region" description="Helical" evidence="1">
    <location>
        <begin position="748"/>
        <end position="766"/>
    </location>
</feature>
<keyword evidence="1" id="KW-1133">Transmembrane helix</keyword>
<evidence type="ECO:0000313" key="2">
    <source>
        <dbReference type="EMBL" id="OQR93172.1"/>
    </source>
</evidence>
<keyword evidence="1" id="KW-0812">Transmembrane</keyword>
<dbReference type="AlphaFoldDB" id="A0A1V9Z5G4"/>
<reference evidence="2 3" key="1">
    <citation type="journal article" date="2014" name="Genome Biol. Evol.">
        <title>The secreted proteins of Achlya hypogyna and Thraustotheca clavata identify the ancestral oomycete secretome and reveal gene acquisitions by horizontal gene transfer.</title>
        <authorList>
            <person name="Misner I."/>
            <person name="Blouin N."/>
            <person name="Leonard G."/>
            <person name="Richards T.A."/>
            <person name="Lane C.E."/>
        </authorList>
    </citation>
    <scope>NUCLEOTIDE SEQUENCE [LARGE SCALE GENOMIC DNA]</scope>
    <source>
        <strain evidence="2 3">ATCC 48635</strain>
    </source>
</reference>
<dbReference type="EMBL" id="JNBR01000423">
    <property type="protein sequence ID" value="OQR93172.1"/>
    <property type="molecule type" value="Genomic_DNA"/>
</dbReference>
<keyword evidence="1" id="KW-0472">Membrane</keyword>
<dbReference type="OrthoDB" id="64754at2759"/>
<feature type="transmembrane region" description="Helical" evidence="1">
    <location>
        <begin position="690"/>
        <end position="711"/>
    </location>
</feature>
<feature type="transmembrane region" description="Helical" evidence="1">
    <location>
        <begin position="617"/>
        <end position="638"/>
    </location>
</feature>
<evidence type="ECO:0000256" key="1">
    <source>
        <dbReference type="SAM" id="Phobius"/>
    </source>
</evidence>
<accession>A0A1V9Z5G4</accession>
<keyword evidence="3" id="KW-1185">Reference proteome</keyword>
<comment type="caution">
    <text evidence="2">The sequence shown here is derived from an EMBL/GenBank/DDBJ whole genome shotgun (WGS) entry which is preliminary data.</text>
</comment>
<protein>
    <recommendedName>
        <fullName evidence="4">Transmembrane protein</fullName>
    </recommendedName>
</protein>
<dbReference type="Proteomes" id="UP000243579">
    <property type="component" value="Unassembled WGS sequence"/>
</dbReference>
<evidence type="ECO:0000313" key="3">
    <source>
        <dbReference type="Proteomes" id="UP000243579"/>
    </source>
</evidence>
<feature type="non-terminal residue" evidence="2">
    <location>
        <position position="1"/>
    </location>
</feature>
<name>A0A1V9Z5G4_ACHHY</name>
<sequence length="849" mass="92931">ANDLYWGNFNSTGGHTFLANLFNQLLLTTTARDLQLDVSNLGDVRQLYNTSTTVIAFPETVGRRQLFADPASSGYDLRSVVRDLRAMSPCAMPYMFTQYCWLDFGRVWPVASSPRRQARCARSYGSNGAVYLEGVLRNLRNWDEWRGCWGMSFDVGFGDYLRQSSQGRAWLQATTSSDTALPISEEVAYWATFNLTRFTLQWQNYKTLGFADSFTIENALALEYTLTLSNVESQRHWDQETSHKMYWSFASDLWAIATNATLIGGHSLVRGSSNYAFANASSEVLLVQNLTLANPLSAGFGLLQSQLGPFGSVDMIFVPCPPSLLRWYETMQSALMELLVTDAAAQAAFVELPQKEYIGPFPAQLNSSSLSFEGGNLLCGDDHAASPEAFTGVVTSPLFRAFTPTTPCHALVFEFYMPDKFLVIFAHAGFAASRSVTASTLNALCLYDFTGDRNCPSIYSAVHDFHTAFGAAAFAAAQALAPAVEADVLAVGVRYLQFIRNGSSHDLFSINILDTSGDVSWAYFGWCAMYAWAAGTREVVAFDGDGGRIAALSGPLLTLSMSPSPAEVPHDVSVVLMASVQYITGVFVSLAALIAVYALAGLTHLEGRNLFQLNRTIGLVWVGRPFLLLRSLTAMVYLHTDVVTLTQVGVTSVFRSPHIPFLNLVLVSGEVNWLVYVLNDILSTFTRDATPAYATRSALLAWFLMLIWILADPCDHAATVARTCVAFDMDASLVCTSARVHIGFVQRLWGTAGLCLGCVAVAYATAPRRSHATPNSVLLSSPGKYMLSLEHWCCDGITYLDKASALMAGLVSVQVGPTVYILDIKKWRLFAVTHHDVPPQFARAVPLLH</sequence>
<evidence type="ECO:0008006" key="4">
    <source>
        <dbReference type="Google" id="ProtNLM"/>
    </source>
</evidence>
<feature type="transmembrane region" description="Helical" evidence="1">
    <location>
        <begin position="582"/>
        <end position="605"/>
    </location>
</feature>
<dbReference type="STRING" id="1202772.A0A1V9Z5G4"/>